<evidence type="ECO:0000256" key="1">
    <source>
        <dbReference type="SAM" id="MobiDB-lite"/>
    </source>
</evidence>
<feature type="non-terminal residue" evidence="2">
    <location>
        <position position="253"/>
    </location>
</feature>
<keyword evidence="3" id="KW-1185">Reference proteome</keyword>
<evidence type="ECO:0000313" key="2">
    <source>
        <dbReference type="EMBL" id="KAG6926005.1"/>
    </source>
</evidence>
<dbReference type="EMBL" id="JAHGAV010000354">
    <property type="protein sequence ID" value="KAG6926005.1"/>
    <property type="molecule type" value="Genomic_DNA"/>
</dbReference>
<proteinExistence type="predicted"/>
<evidence type="ECO:0000313" key="3">
    <source>
        <dbReference type="Proteomes" id="UP000765507"/>
    </source>
</evidence>
<protein>
    <submittedName>
        <fullName evidence="2">Repressor of yield of DENV protein</fullName>
    </submittedName>
</protein>
<dbReference type="Proteomes" id="UP000765507">
    <property type="component" value="Unassembled WGS sequence"/>
</dbReference>
<dbReference type="AlphaFoldDB" id="A0A8T1SBC9"/>
<feature type="compositionally biased region" description="Low complexity" evidence="1">
    <location>
        <begin position="76"/>
        <end position="88"/>
    </location>
</feature>
<reference evidence="2 3" key="1">
    <citation type="journal article" date="2020" name="G3 (Bethesda)">
        <title>Draft Genome of the Common Snapping Turtle, Chelydra serpentina, a Model for Phenotypic Plasticity in Reptiles.</title>
        <authorList>
            <person name="Das D."/>
            <person name="Singh S.K."/>
            <person name="Bierstedt J."/>
            <person name="Erickson A."/>
            <person name="Galli G.L.J."/>
            <person name="Crossley D.A. 2nd"/>
            <person name="Rhen T."/>
        </authorList>
    </citation>
    <scope>NUCLEOTIDE SEQUENCE [LARGE SCALE GENOMIC DNA]</scope>
    <source>
        <strain evidence="2">KW</strain>
    </source>
</reference>
<feature type="compositionally biased region" description="Gly residues" evidence="1">
    <location>
        <begin position="1"/>
        <end position="14"/>
    </location>
</feature>
<feature type="region of interest" description="Disordered" evidence="1">
    <location>
        <begin position="1"/>
        <end position="108"/>
    </location>
</feature>
<comment type="caution">
    <text evidence="2">The sequence shown here is derived from an EMBL/GenBank/DDBJ whole genome shotgun (WGS) entry which is preliminary data.</text>
</comment>
<dbReference type="InterPro" id="IPR026795">
    <property type="entry name" value="SHFL"/>
</dbReference>
<dbReference type="OrthoDB" id="9423182at2759"/>
<accession>A0A8T1SBC9</accession>
<dbReference type="Pfam" id="PF15135">
    <property type="entry name" value="UPF0515"/>
    <property type="match status" value="1"/>
</dbReference>
<feature type="compositionally biased region" description="Basic and acidic residues" evidence="1">
    <location>
        <begin position="23"/>
        <end position="34"/>
    </location>
</feature>
<gene>
    <name evidence="2" type="ORF">G0U57_013035</name>
</gene>
<sequence>GGRGAGPGEAGGGQRSRARRGRRGAEEPGPDRGNHSLSCPRRGPRGAPDAGARPCGEESGGETEARRGATETGRSPAAAGAAADGAEPAHVRPHQPQAHPLGRAPVRLPGLRPRLVAPRARAEAGVPVPAVREALRPGALRQGVGHGRVPLPLLQPQLQVRGGGSPGPGPAMGGRAAGCSQPLCGGSSVTHPSPRHTSLPARGSAQMGMASPCFICSTRVLPGRILSPHHLAGSRSRNPHSCYAEVGAGSQDS</sequence>
<name>A0A8T1SBC9_CHESE</name>
<feature type="non-terminal residue" evidence="2">
    <location>
        <position position="1"/>
    </location>
</feature>
<feature type="region of interest" description="Disordered" evidence="1">
    <location>
        <begin position="185"/>
        <end position="204"/>
    </location>
</feature>
<feature type="region of interest" description="Disordered" evidence="1">
    <location>
        <begin position="230"/>
        <end position="253"/>
    </location>
</feature>
<organism evidence="2 3">
    <name type="scientific">Chelydra serpentina</name>
    <name type="common">Snapping turtle</name>
    <name type="synonym">Testudo serpentina</name>
    <dbReference type="NCBI Taxonomy" id="8475"/>
    <lineage>
        <taxon>Eukaryota</taxon>
        <taxon>Metazoa</taxon>
        <taxon>Chordata</taxon>
        <taxon>Craniata</taxon>
        <taxon>Vertebrata</taxon>
        <taxon>Euteleostomi</taxon>
        <taxon>Archelosauria</taxon>
        <taxon>Testudinata</taxon>
        <taxon>Testudines</taxon>
        <taxon>Cryptodira</taxon>
        <taxon>Durocryptodira</taxon>
        <taxon>Americhelydia</taxon>
        <taxon>Chelydroidea</taxon>
        <taxon>Chelydridae</taxon>
        <taxon>Chelydra</taxon>
    </lineage>
</organism>